<comment type="caution">
    <text evidence="1">The sequence shown here is derived from an EMBL/GenBank/DDBJ whole genome shotgun (WGS) entry which is preliminary data.</text>
</comment>
<evidence type="ECO:0000313" key="1">
    <source>
        <dbReference type="EMBL" id="KAA6365662.1"/>
    </source>
</evidence>
<accession>A0A5J4U6T1</accession>
<reference evidence="1 2" key="1">
    <citation type="submission" date="2019-03" db="EMBL/GenBank/DDBJ databases">
        <title>Single cell metagenomics reveals metabolic interactions within the superorganism composed of flagellate Streblomastix strix and complex community of Bacteroidetes bacteria on its surface.</title>
        <authorList>
            <person name="Treitli S.C."/>
            <person name="Kolisko M."/>
            <person name="Husnik F."/>
            <person name="Keeling P."/>
            <person name="Hampl V."/>
        </authorList>
    </citation>
    <scope>NUCLEOTIDE SEQUENCE [LARGE SCALE GENOMIC DNA]</scope>
    <source>
        <strain evidence="1">ST1C</strain>
    </source>
</reference>
<dbReference type="AlphaFoldDB" id="A0A5J4U6T1"/>
<gene>
    <name evidence="1" type="ORF">EZS28_038811</name>
</gene>
<protein>
    <submittedName>
        <fullName evidence="1">Uncharacterized protein</fullName>
    </submittedName>
</protein>
<sequence>KQRKQSRKAQIFNLETLIHLYKNLRSQRVFIMELQSKKWIERQDPKKERVQQLCILSQILTTD</sequence>
<organism evidence="1 2">
    <name type="scientific">Streblomastix strix</name>
    <dbReference type="NCBI Taxonomy" id="222440"/>
    <lineage>
        <taxon>Eukaryota</taxon>
        <taxon>Metamonada</taxon>
        <taxon>Preaxostyla</taxon>
        <taxon>Oxymonadida</taxon>
        <taxon>Streblomastigidae</taxon>
        <taxon>Streblomastix</taxon>
    </lineage>
</organism>
<dbReference type="EMBL" id="SNRW01020235">
    <property type="protein sequence ID" value="KAA6365662.1"/>
    <property type="molecule type" value="Genomic_DNA"/>
</dbReference>
<name>A0A5J4U6T1_9EUKA</name>
<feature type="non-terminal residue" evidence="1">
    <location>
        <position position="1"/>
    </location>
</feature>
<evidence type="ECO:0000313" key="2">
    <source>
        <dbReference type="Proteomes" id="UP000324800"/>
    </source>
</evidence>
<dbReference type="Proteomes" id="UP000324800">
    <property type="component" value="Unassembled WGS sequence"/>
</dbReference>
<proteinExistence type="predicted"/>